<organism evidence="2 3">
    <name type="scientific">Blepharisma stoltei</name>
    <dbReference type="NCBI Taxonomy" id="1481888"/>
    <lineage>
        <taxon>Eukaryota</taxon>
        <taxon>Sar</taxon>
        <taxon>Alveolata</taxon>
        <taxon>Ciliophora</taxon>
        <taxon>Postciliodesmatophora</taxon>
        <taxon>Heterotrichea</taxon>
        <taxon>Heterotrichida</taxon>
        <taxon>Blepharismidae</taxon>
        <taxon>Blepharisma</taxon>
    </lineage>
</organism>
<comment type="caution">
    <text evidence="2">The sequence shown here is derived from an EMBL/GenBank/DDBJ whole genome shotgun (WGS) entry which is preliminary data.</text>
</comment>
<dbReference type="PANTHER" id="PTHR38899">
    <property type="entry name" value="DOMAIN OOKINETE PROTEIN, PUTATIVE-RELATED"/>
    <property type="match status" value="1"/>
</dbReference>
<accession>A0AAU9K462</accession>
<evidence type="ECO:0000313" key="3">
    <source>
        <dbReference type="Proteomes" id="UP001162131"/>
    </source>
</evidence>
<feature type="region of interest" description="Disordered" evidence="1">
    <location>
        <begin position="1"/>
        <end position="38"/>
    </location>
</feature>
<dbReference type="Proteomes" id="UP001162131">
    <property type="component" value="Unassembled WGS sequence"/>
</dbReference>
<dbReference type="PANTHER" id="PTHR38899:SF1">
    <property type="entry name" value="PROTEIN KINASE"/>
    <property type="match status" value="1"/>
</dbReference>
<dbReference type="EMBL" id="CAJZBQ010000056">
    <property type="protein sequence ID" value="CAG9333303.1"/>
    <property type="molecule type" value="Genomic_DNA"/>
</dbReference>
<name>A0AAU9K462_9CILI</name>
<feature type="compositionally biased region" description="Basic and acidic residues" evidence="1">
    <location>
        <begin position="15"/>
        <end position="27"/>
    </location>
</feature>
<evidence type="ECO:0000313" key="2">
    <source>
        <dbReference type="EMBL" id="CAG9333303.1"/>
    </source>
</evidence>
<protein>
    <submittedName>
        <fullName evidence="2">Uncharacterized protein</fullName>
    </submittedName>
</protein>
<gene>
    <name evidence="2" type="ORF">BSTOLATCC_MIC58117</name>
</gene>
<evidence type="ECO:0000256" key="1">
    <source>
        <dbReference type="SAM" id="MobiDB-lite"/>
    </source>
</evidence>
<keyword evidence="3" id="KW-1185">Reference proteome</keyword>
<sequence length="335" mass="38016">MGPRQSKNTPPPAVEKVEEPKEEEKAAGEPPKVVTRDIRSQYLTRIGVGQAGEVLRKYQGMTARDFKVPQWMGSSAPITEEEKAPHPPSNEVSEKIASNDIYNLSFVQVKTADDIRRQFLQRMSKEGVWLPPSQRPPKSNSIIIFDWDDTLLCTTYLNSREDAMNITSKVVKAQLKTLEDAIIRLLTLALSLGNTYIITNAMKGWVEYSSGLWIPGVLTMLEQITVISARSEYEHKFPDNYHQWKVEAFMEMTKLFDTGTITNLICLGDSNIEMDAAHHLVQCYQNACIKTIKFRDGPNPEELVKQLELVTDKFEKICTSGKNLTIRLERKPSPR</sequence>
<proteinExistence type="predicted"/>
<reference evidence="2" key="1">
    <citation type="submission" date="2021-09" db="EMBL/GenBank/DDBJ databases">
        <authorList>
            <consortium name="AG Swart"/>
            <person name="Singh M."/>
            <person name="Singh A."/>
            <person name="Seah K."/>
            <person name="Emmerich C."/>
        </authorList>
    </citation>
    <scope>NUCLEOTIDE SEQUENCE</scope>
    <source>
        <strain evidence="2">ATCC30299</strain>
    </source>
</reference>
<dbReference type="AlphaFoldDB" id="A0AAU9K462"/>